<keyword evidence="2 3" id="KW-0732">Signal</keyword>
<gene>
    <name evidence="5" type="ORF">DSM104443_02561</name>
</gene>
<dbReference type="EMBL" id="CP053069">
    <property type="protein sequence ID" value="QJR11484.1"/>
    <property type="molecule type" value="Genomic_DNA"/>
</dbReference>
<comment type="similarity">
    <text evidence="1">Belongs to the leucine-binding protein family.</text>
</comment>
<dbReference type="Proteomes" id="UP000501534">
    <property type="component" value="Chromosome"/>
</dbReference>
<dbReference type="AlphaFoldDB" id="A0A6M4GYA0"/>
<dbReference type="Pfam" id="PF13458">
    <property type="entry name" value="Peripla_BP_6"/>
    <property type="match status" value="1"/>
</dbReference>
<protein>
    <recommendedName>
        <fullName evidence="4">Leucine-binding protein domain-containing protein</fullName>
    </recommendedName>
</protein>
<evidence type="ECO:0000256" key="2">
    <source>
        <dbReference type="ARBA" id="ARBA00022729"/>
    </source>
</evidence>
<feature type="domain" description="Leucine-binding protein" evidence="4">
    <location>
        <begin position="27"/>
        <end position="359"/>
    </location>
</feature>
<dbReference type="PANTHER" id="PTHR47235:SF1">
    <property type="entry name" value="BLR6548 PROTEIN"/>
    <property type="match status" value="1"/>
</dbReference>
<sequence length="371" mass="39834">MKIVNSLLCTALLAAGIAQAQKPEAVIRLGQTADYSGPQSGPVKETANAARAYFAMVNAKGGVNGRKIELESLDDGFDTKRSVENAKKLIDERNVLALFLFRGTANAEAVMPIIAEKKVPMFAGVGSSKQMHEPPNRYLFNLRAPVQVEVATVVSQLVAQGANNVAVVYTDDGFGKDALGGAKAAFEKNNIQPKAIVSIPRGATDVDEAVNTIVKAAPAMTLGFCIPKICATIVQKLRSARSNTQFVSLSNTSSSAYVKELGEYSKGVMVTQVMPYPFEAREGASRDFLQFSREAKIAPSYAAIEGWLSARIMVDALKKAGNNPTRESLVTAFENMDTNYGGFPLRYGGANRTGSTFVEITMIGKDGRFIR</sequence>
<evidence type="ECO:0000256" key="1">
    <source>
        <dbReference type="ARBA" id="ARBA00010062"/>
    </source>
</evidence>
<name>A0A6M4GYA0_9PROT</name>
<dbReference type="RefSeq" id="WP_171092870.1">
    <property type="nucleotide sequence ID" value="NZ_CP053069.1"/>
</dbReference>
<dbReference type="KEGG" id="uru:DSM104443_02561"/>
<feature type="signal peptide" evidence="3">
    <location>
        <begin position="1"/>
        <end position="20"/>
    </location>
</feature>
<dbReference type="PANTHER" id="PTHR47235">
    <property type="entry name" value="BLR6548 PROTEIN"/>
    <property type="match status" value="1"/>
</dbReference>
<organism evidence="5 6">
    <name type="scientific">Usitatibacter rugosus</name>
    <dbReference type="NCBI Taxonomy" id="2732067"/>
    <lineage>
        <taxon>Bacteria</taxon>
        <taxon>Pseudomonadati</taxon>
        <taxon>Pseudomonadota</taxon>
        <taxon>Betaproteobacteria</taxon>
        <taxon>Nitrosomonadales</taxon>
        <taxon>Usitatibacteraceae</taxon>
        <taxon>Usitatibacter</taxon>
    </lineage>
</organism>
<dbReference type="InterPro" id="IPR028082">
    <property type="entry name" value="Peripla_BP_I"/>
</dbReference>
<dbReference type="Gene3D" id="3.40.50.2300">
    <property type="match status" value="2"/>
</dbReference>
<keyword evidence="6" id="KW-1185">Reference proteome</keyword>
<accession>A0A6M4GYA0</accession>
<reference evidence="5 6" key="1">
    <citation type="submission" date="2020-04" db="EMBL/GenBank/DDBJ databases">
        <title>Usitatibacter rugosus gen. nov., sp. nov. and Usitatibacter palustris sp. nov., novel members of Usitatibacteraceae fam. nov. within the order Nitrosomonadales isolated from soil.</title>
        <authorList>
            <person name="Huber K.J."/>
            <person name="Neumann-Schaal M."/>
            <person name="Geppert A."/>
            <person name="Luckner M."/>
            <person name="Wanner G."/>
            <person name="Overmann J."/>
        </authorList>
    </citation>
    <scope>NUCLEOTIDE SEQUENCE [LARGE SCALE GENOMIC DNA]</scope>
    <source>
        <strain evidence="5 6">0125_3</strain>
    </source>
</reference>
<dbReference type="SUPFAM" id="SSF53822">
    <property type="entry name" value="Periplasmic binding protein-like I"/>
    <property type="match status" value="1"/>
</dbReference>
<dbReference type="CDD" id="cd06326">
    <property type="entry name" value="PBP1_ABC_ligand_binding-like"/>
    <property type="match status" value="1"/>
</dbReference>
<evidence type="ECO:0000313" key="5">
    <source>
        <dbReference type="EMBL" id="QJR11484.1"/>
    </source>
</evidence>
<feature type="chain" id="PRO_5026648843" description="Leucine-binding protein domain-containing protein" evidence="3">
    <location>
        <begin position="21"/>
        <end position="371"/>
    </location>
</feature>
<evidence type="ECO:0000259" key="4">
    <source>
        <dbReference type="Pfam" id="PF13458"/>
    </source>
</evidence>
<evidence type="ECO:0000313" key="6">
    <source>
        <dbReference type="Proteomes" id="UP000501534"/>
    </source>
</evidence>
<evidence type="ECO:0000256" key="3">
    <source>
        <dbReference type="SAM" id="SignalP"/>
    </source>
</evidence>
<dbReference type="InterPro" id="IPR028081">
    <property type="entry name" value="Leu-bd"/>
</dbReference>
<proteinExistence type="inferred from homology"/>